<dbReference type="Proteomes" id="UP000482960">
    <property type="component" value="Unassembled WGS sequence"/>
</dbReference>
<keyword evidence="2" id="KW-0862">Zinc</keyword>
<accession>A0A6V8KYY4</accession>
<feature type="binding site" evidence="2">
    <location>
        <position position="177"/>
    </location>
    <ligand>
        <name>Zn(2+)</name>
        <dbReference type="ChEBI" id="CHEBI:29105"/>
        <label>1</label>
        <note>catalytic</note>
    </ligand>
</feature>
<dbReference type="GO" id="GO:0005975">
    <property type="term" value="P:carbohydrate metabolic process"/>
    <property type="evidence" value="ECO:0007669"/>
    <property type="project" value="InterPro"/>
</dbReference>
<dbReference type="GO" id="GO:0016832">
    <property type="term" value="F:aldehyde-lyase activity"/>
    <property type="evidence" value="ECO:0007669"/>
    <property type="project" value="InterPro"/>
</dbReference>
<reference evidence="3 4" key="1">
    <citation type="submission" date="2020-03" db="EMBL/GenBank/DDBJ databases">
        <title>Whole genome shotgun sequence of Phytohabitans rumicis NBRC 108638.</title>
        <authorList>
            <person name="Komaki H."/>
            <person name="Tamura T."/>
        </authorList>
    </citation>
    <scope>NUCLEOTIDE SEQUENCE [LARGE SCALE GENOMIC DNA]</scope>
    <source>
        <strain evidence="3 4">NBRC 108638</strain>
    </source>
</reference>
<organism evidence="3 4">
    <name type="scientific">Phytohabitans rumicis</name>
    <dbReference type="NCBI Taxonomy" id="1076125"/>
    <lineage>
        <taxon>Bacteria</taxon>
        <taxon>Bacillati</taxon>
        <taxon>Actinomycetota</taxon>
        <taxon>Actinomycetes</taxon>
        <taxon>Micromonosporales</taxon>
        <taxon>Micromonosporaceae</taxon>
    </lineage>
</organism>
<dbReference type="NCBIfam" id="TIGR00167">
    <property type="entry name" value="cbbA"/>
    <property type="match status" value="1"/>
</dbReference>
<comment type="cofactor">
    <cofactor evidence="2">
        <name>Zn(2+)</name>
        <dbReference type="ChEBI" id="CHEBI:29105"/>
    </cofactor>
    <text evidence="2">Binds 2 Zn(2+) ions per subunit. One is catalytic and the other provides a structural contribution.</text>
</comment>
<evidence type="ECO:0000256" key="1">
    <source>
        <dbReference type="PIRSR" id="PIRSR001359-1"/>
    </source>
</evidence>
<dbReference type="PANTHER" id="PTHR30304:SF0">
    <property type="entry name" value="D-TAGATOSE-1,6-BISPHOSPHATE ALDOLASE SUBUNIT GATY-RELATED"/>
    <property type="match status" value="1"/>
</dbReference>
<feature type="binding site" evidence="2">
    <location>
        <position position="205"/>
    </location>
    <ligand>
        <name>Zn(2+)</name>
        <dbReference type="ChEBI" id="CHEBI:29105"/>
        <label>1</label>
        <note>catalytic</note>
    </ligand>
</feature>
<dbReference type="PANTHER" id="PTHR30304">
    <property type="entry name" value="D-TAGATOSE-1,6-BISPHOSPHATE ALDOLASE"/>
    <property type="match status" value="1"/>
</dbReference>
<reference evidence="3 4" key="2">
    <citation type="submission" date="2020-03" db="EMBL/GenBank/DDBJ databases">
        <authorList>
            <person name="Ichikawa N."/>
            <person name="Kimura A."/>
            <person name="Kitahashi Y."/>
            <person name="Uohara A."/>
        </authorList>
    </citation>
    <scope>NUCLEOTIDE SEQUENCE [LARGE SCALE GENOMIC DNA]</scope>
    <source>
        <strain evidence="3 4">NBRC 108638</strain>
    </source>
</reference>
<keyword evidence="4" id="KW-1185">Reference proteome</keyword>
<gene>
    <name evidence="3" type="primary">fbaA</name>
    <name evidence="3" type="ORF">Prum_006580</name>
</gene>
<name>A0A6V8KYY4_9ACTN</name>
<feature type="binding site" evidence="2">
    <location>
        <position position="84"/>
    </location>
    <ligand>
        <name>Zn(2+)</name>
        <dbReference type="ChEBI" id="CHEBI:29105"/>
        <label>1</label>
        <note>catalytic</note>
    </ligand>
</feature>
<evidence type="ECO:0000313" key="4">
    <source>
        <dbReference type="Proteomes" id="UP000482960"/>
    </source>
</evidence>
<keyword evidence="2" id="KW-0479">Metal-binding</keyword>
<dbReference type="AlphaFoldDB" id="A0A6V8KYY4"/>
<sequence>MSLVNPGTLLTEAARTGRGIGAFNVIQLEHAEAFVAAAEAVGVPVILQISQNAVDYHGALRPLAAATLAVAGEASVPAVVHLDHAERAELVVEAIACGIGSVMFDASRMSYADNVAATAQVVARCHAAGVAVEAELGEIGGKDGAHAPGARTDPRQAAAFVNDTGVDSLAVAVGTSHAMTTHDAVVDLELVAALRAAVPVPLVLHGSSGLDDAGLTAVVRAGITKVNVGTRLNVAMTHAIRRVLDADPAVVDPRKYLSPARTAMTEEAAIVLRRLRSGAGELPGHVHDPAGD</sequence>
<feature type="binding site" evidence="2">
    <location>
        <position position="105"/>
    </location>
    <ligand>
        <name>Zn(2+)</name>
        <dbReference type="ChEBI" id="CHEBI:29105"/>
        <label>2</label>
    </ligand>
</feature>
<evidence type="ECO:0000256" key="2">
    <source>
        <dbReference type="PIRSR" id="PIRSR001359-3"/>
    </source>
</evidence>
<protein>
    <submittedName>
        <fullName evidence="3">Fructose-bisphosphate aldolase</fullName>
    </submittedName>
</protein>
<dbReference type="SUPFAM" id="SSF51569">
    <property type="entry name" value="Aldolase"/>
    <property type="match status" value="1"/>
</dbReference>
<dbReference type="InterPro" id="IPR000771">
    <property type="entry name" value="FBA_II"/>
</dbReference>
<evidence type="ECO:0000313" key="3">
    <source>
        <dbReference type="EMBL" id="GFJ87016.1"/>
    </source>
</evidence>
<dbReference type="InterPro" id="IPR050246">
    <property type="entry name" value="Class_II_FBP_aldolase"/>
</dbReference>
<feature type="active site" description="Proton donor" evidence="1">
    <location>
        <position position="83"/>
    </location>
</feature>
<dbReference type="InterPro" id="IPR013785">
    <property type="entry name" value="Aldolase_TIM"/>
</dbReference>
<comment type="caution">
    <text evidence="3">The sequence shown here is derived from an EMBL/GenBank/DDBJ whole genome shotgun (WGS) entry which is preliminary data.</text>
</comment>
<dbReference type="GO" id="GO:0008270">
    <property type="term" value="F:zinc ion binding"/>
    <property type="evidence" value="ECO:0007669"/>
    <property type="project" value="InterPro"/>
</dbReference>
<dbReference type="Pfam" id="PF01116">
    <property type="entry name" value="F_bP_aldolase"/>
    <property type="match status" value="1"/>
</dbReference>
<dbReference type="Gene3D" id="3.20.20.70">
    <property type="entry name" value="Aldolase class I"/>
    <property type="match status" value="1"/>
</dbReference>
<dbReference type="PIRSF" id="PIRSF001359">
    <property type="entry name" value="F_bP_aldolase_II"/>
    <property type="match status" value="1"/>
</dbReference>
<dbReference type="EMBL" id="BLPG01000001">
    <property type="protein sequence ID" value="GFJ87016.1"/>
    <property type="molecule type" value="Genomic_DNA"/>
</dbReference>
<proteinExistence type="predicted"/>
<dbReference type="RefSeq" id="WP_173073786.1">
    <property type="nucleotide sequence ID" value="NZ_BAABJB010000031.1"/>
</dbReference>
<dbReference type="CDD" id="cd00947">
    <property type="entry name" value="TBP_aldolase_IIB"/>
    <property type="match status" value="1"/>
</dbReference>
<feature type="binding site" evidence="2">
    <location>
        <position position="135"/>
    </location>
    <ligand>
        <name>Zn(2+)</name>
        <dbReference type="ChEBI" id="CHEBI:29105"/>
        <label>2</label>
    </ligand>
</feature>